<evidence type="ECO:0000313" key="3">
    <source>
        <dbReference type="Proteomes" id="UP001327560"/>
    </source>
</evidence>
<dbReference type="InterPro" id="IPR025525">
    <property type="entry name" value="hAT-like_transposase_RNase-H"/>
</dbReference>
<keyword evidence="3" id="KW-1185">Reference proteome</keyword>
<accession>A0AAQ3KCG0</accession>
<feature type="domain" description="hAT-like transposase RNase-H fold" evidence="1">
    <location>
        <begin position="20"/>
        <end position="119"/>
    </location>
</feature>
<proteinExistence type="predicted"/>
<dbReference type="PANTHER" id="PTHR23272:SF161">
    <property type="entry name" value="ZINC FINGER BED DOMAIN-CONTAINING PROTEIN RICESLEEPER 1-LIKE"/>
    <property type="match status" value="1"/>
</dbReference>
<sequence length="243" mass="27166">MTKEICHGLELFYGVTALFSGTLYPTSNVYFLNICEVRIALRERRSDPNVIIQQMVTTMIAKFDKYWGVINRVMIVGTILNPGYKMLLLNYFFARIYGDDAEYEIQKVKNMCRDLVNEYENQSKERGAGSLKLDVTNTIGRKNNWRSDFALFVNEKSAYMTSLKMRLGTKIPSMLEDNDVDAVIEARRPGIVDSVINCGAYVVLTGAIVVDKGGGCAKVAANSRAKLILDVDNDDLGAMAAEE</sequence>
<dbReference type="EMBL" id="CP136893">
    <property type="protein sequence ID" value="WOL04940.1"/>
    <property type="molecule type" value="Genomic_DNA"/>
</dbReference>
<evidence type="ECO:0000313" key="2">
    <source>
        <dbReference type="EMBL" id="WOL04940.1"/>
    </source>
</evidence>
<organism evidence="2 3">
    <name type="scientific">Canna indica</name>
    <name type="common">Indian-shot</name>
    <dbReference type="NCBI Taxonomy" id="4628"/>
    <lineage>
        <taxon>Eukaryota</taxon>
        <taxon>Viridiplantae</taxon>
        <taxon>Streptophyta</taxon>
        <taxon>Embryophyta</taxon>
        <taxon>Tracheophyta</taxon>
        <taxon>Spermatophyta</taxon>
        <taxon>Magnoliopsida</taxon>
        <taxon>Liliopsida</taxon>
        <taxon>Zingiberales</taxon>
        <taxon>Cannaceae</taxon>
        <taxon>Canna</taxon>
    </lineage>
</organism>
<evidence type="ECO:0000259" key="1">
    <source>
        <dbReference type="Pfam" id="PF14372"/>
    </source>
</evidence>
<name>A0AAQ3KCG0_9LILI</name>
<dbReference type="SUPFAM" id="SSF53098">
    <property type="entry name" value="Ribonuclease H-like"/>
    <property type="match status" value="1"/>
</dbReference>
<gene>
    <name evidence="2" type="ORF">Cni_G13663</name>
</gene>
<dbReference type="AlphaFoldDB" id="A0AAQ3KCG0"/>
<dbReference type="Pfam" id="PF14372">
    <property type="entry name" value="hAT-like_RNase-H"/>
    <property type="match status" value="1"/>
</dbReference>
<reference evidence="2 3" key="1">
    <citation type="submission" date="2023-10" db="EMBL/GenBank/DDBJ databases">
        <title>Chromosome-scale genome assembly provides insights into flower coloration mechanisms of Canna indica.</title>
        <authorList>
            <person name="Li C."/>
        </authorList>
    </citation>
    <scope>NUCLEOTIDE SEQUENCE [LARGE SCALE GENOMIC DNA]</scope>
    <source>
        <tissue evidence="2">Flower</tissue>
    </source>
</reference>
<dbReference type="GO" id="GO:0003677">
    <property type="term" value="F:DNA binding"/>
    <property type="evidence" value="ECO:0007669"/>
    <property type="project" value="InterPro"/>
</dbReference>
<dbReference type="PANTHER" id="PTHR23272">
    <property type="entry name" value="BED FINGER-RELATED"/>
    <property type="match status" value="1"/>
</dbReference>
<protein>
    <submittedName>
        <fullName evidence="2">AC transposase</fullName>
    </submittedName>
</protein>
<dbReference type="Proteomes" id="UP001327560">
    <property type="component" value="Chromosome 4"/>
</dbReference>
<dbReference type="InterPro" id="IPR012337">
    <property type="entry name" value="RNaseH-like_sf"/>
</dbReference>